<evidence type="ECO:0000256" key="7">
    <source>
        <dbReference type="SAM" id="MobiDB-lite"/>
    </source>
</evidence>
<evidence type="ECO:0000256" key="6">
    <source>
        <dbReference type="PROSITE-ProRule" id="PRU00239"/>
    </source>
</evidence>
<keyword evidence="2 6" id="KW-0645">Protease</keyword>
<dbReference type="Gene3D" id="3.90.70.10">
    <property type="entry name" value="Cysteine proteinases"/>
    <property type="match status" value="1"/>
</dbReference>
<dbReference type="PROSITE" id="PS00139">
    <property type="entry name" value="THIOL_PROTEASE_CYS"/>
    <property type="match status" value="1"/>
</dbReference>
<name>A0A834FBX9_ORYME</name>
<organism evidence="9 10">
    <name type="scientific">Oryzias melastigma</name>
    <name type="common">Marine medaka</name>
    <dbReference type="NCBI Taxonomy" id="30732"/>
    <lineage>
        <taxon>Eukaryota</taxon>
        <taxon>Metazoa</taxon>
        <taxon>Chordata</taxon>
        <taxon>Craniata</taxon>
        <taxon>Vertebrata</taxon>
        <taxon>Euteleostomi</taxon>
        <taxon>Actinopterygii</taxon>
        <taxon>Neopterygii</taxon>
        <taxon>Teleostei</taxon>
        <taxon>Neoteleostei</taxon>
        <taxon>Acanthomorphata</taxon>
        <taxon>Ovalentaria</taxon>
        <taxon>Atherinomorphae</taxon>
        <taxon>Beloniformes</taxon>
        <taxon>Adrianichthyidae</taxon>
        <taxon>Oryziinae</taxon>
        <taxon>Oryzias</taxon>
    </lineage>
</organism>
<feature type="compositionally biased region" description="Acidic residues" evidence="7">
    <location>
        <begin position="344"/>
        <end position="354"/>
    </location>
</feature>
<keyword evidence="4 6" id="KW-0788">Thiol protease</keyword>
<reference evidence="9" key="1">
    <citation type="journal article" name="BMC Genomics">
        <title>Long-read sequencing and de novo genome assembly of marine medaka (Oryzias melastigma).</title>
        <authorList>
            <person name="Liang P."/>
            <person name="Saqib H.S.A."/>
            <person name="Ni X."/>
            <person name="Shen Y."/>
        </authorList>
    </citation>
    <scope>NUCLEOTIDE SEQUENCE</scope>
    <source>
        <strain evidence="9">Bigg-433</strain>
    </source>
</reference>
<dbReference type="PRINTS" id="PR00704">
    <property type="entry name" value="CALPAIN"/>
</dbReference>
<dbReference type="SMART" id="SM00230">
    <property type="entry name" value="CysPc"/>
    <property type="match status" value="1"/>
</dbReference>
<dbReference type="SUPFAM" id="SSF54001">
    <property type="entry name" value="Cysteine proteinases"/>
    <property type="match status" value="1"/>
</dbReference>
<dbReference type="InterPro" id="IPR001300">
    <property type="entry name" value="Peptidase_C2_calpain_cat"/>
</dbReference>
<proteinExistence type="inferred from homology"/>
<evidence type="ECO:0000313" key="10">
    <source>
        <dbReference type="Proteomes" id="UP000646548"/>
    </source>
</evidence>
<dbReference type="InterPro" id="IPR022684">
    <property type="entry name" value="Calpain_cysteine_protease"/>
</dbReference>
<evidence type="ECO:0000313" key="9">
    <source>
        <dbReference type="EMBL" id="KAF6728856.1"/>
    </source>
</evidence>
<dbReference type="EMBL" id="WKFB01000269">
    <property type="protein sequence ID" value="KAF6728856.1"/>
    <property type="molecule type" value="Genomic_DNA"/>
</dbReference>
<dbReference type="GO" id="GO:0004198">
    <property type="term" value="F:calcium-dependent cysteine-type endopeptidase activity"/>
    <property type="evidence" value="ECO:0007669"/>
    <property type="project" value="InterPro"/>
</dbReference>
<sequence length="354" mass="40127">MSSSVAPFKKQQYSDLKRDCVKNKKLFEDPEFPANDSSVFYKEKRFGIVKWKRPGEITSDPRLFVEGINSHDLNQGHVGNCWFVAASSCLALKPKLWKKVIPDWEEQDWDPKHPENYAGIFHFRFWVFGQWTDVVVDDRLPTVDGRLIYCHSNSKREFWSALLEKAYAKLYGCYESLRGGKAGDAVVDFSGAVCETIDLEEEAFYKDQEKQNHLFEKLLEIYNCGGIISCSIKAEEHKSEHKMSNGLVKGHAYAVTAVKRVHLGHGPYPRTKAFPMIRMRNPWGYKEWNGPWSDRDTQGIGGWHGRDPEPGVANGTGSQMSTPMPPTSTPSSPGLNNKQKDLNLEGDDSLSEST</sequence>
<evidence type="ECO:0000256" key="2">
    <source>
        <dbReference type="ARBA" id="ARBA00022670"/>
    </source>
</evidence>
<feature type="active site" evidence="5 6">
    <location>
        <position position="281"/>
    </location>
</feature>
<feature type="active site" evidence="5 6">
    <location>
        <position position="251"/>
    </location>
</feature>
<dbReference type="PROSITE" id="PS50203">
    <property type="entry name" value="CALPAIN_CAT"/>
    <property type="match status" value="1"/>
</dbReference>
<dbReference type="GO" id="GO:0005737">
    <property type="term" value="C:cytoplasm"/>
    <property type="evidence" value="ECO:0007669"/>
    <property type="project" value="TreeGrafter"/>
</dbReference>
<gene>
    <name evidence="9" type="ORF">FQA47_000407</name>
</gene>
<dbReference type="InterPro" id="IPR038765">
    <property type="entry name" value="Papain-like_cys_pep_sf"/>
</dbReference>
<accession>A0A834FBX9</accession>
<dbReference type="PANTHER" id="PTHR10183">
    <property type="entry name" value="CALPAIN"/>
    <property type="match status" value="1"/>
</dbReference>
<comment type="similarity">
    <text evidence="1">Belongs to the peptidase C2 family.</text>
</comment>
<evidence type="ECO:0000259" key="8">
    <source>
        <dbReference type="PROSITE" id="PS50203"/>
    </source>
</evidence>
<dbReference type="Proteomes" id="UP000646548">
    <property type="component" value="Unassembled WGS sequence"/>
</dbReference>
<dbReference type="InterPro" id="IPR000169">
    <property type="entry name" value="Pept_cys_AS"/>
</dbReference>
<dbReference type="PANTHER" id="PTHR10183:SF381">
    <property type="entry name" value="CALPAIN-6"/>
    <property type="match status" value="1"/>
</dbReference>
<evidence type="ECO:0000256" key="4">
    <source>
        <dbReference type="ARBA" id="ARBA00022807"/>
    </source>
</evidence>
<feature type="active site" evidence="5 6">
    <location>
        <position position="81"/>
    </location>
</feature>
<dbReference type="GO" id="GO:0006508">
    <property type="term" value="P:proteolysis"/>
    <property type="evidence" value="ECO:0007669"/>
    <property type="project" value="UniProtKB-KW"/>
</dbReference>
<dbReference type="AlphaFoldDB" id="A0A834FBX9"/>
<keyword evidence="3 6" id="KW-0378">Hydrolase</keyword>
<evidence type="ECO:0000256" key="5">
    <source>
        <dbReference type="PIRSR" id="PIRSR622684-1"/>
    </source>
</evidence>
<feature type="domain" description="Calpain catalytic" evidence="8">
    <location>
        <begin position="26"/>
        <end position="303"/>
    </location>
</feature>
<evidence type="ECO:0000256" key="3">
    <source>
        <dbReference type="ARBA" id="ARBA00022801"/>
    </source>
</evidence>
<comment type="caution">
    <text evidence="9">The sequence shown here is derived from an EMBL/GenBank/DDBJ whole genome shotgun (WGS) entry which is preliminary data.</text>
</comment>
<protein>
    <submittedName>
        <fullName evidence="9">Calpain-5</fullName>
    </submittedName>
</protein>
<feature type="region of interest" description="Disordered" evidence="7">
    <location>
        <begin position="289"/>
        <end position="354"/>
    </location>
</feature>
<dbReference type="Pfam" id="PF00648">
    <property type="entry name" value="Peptidase_C2"/>
    <property type="match status" value="1"/>
</dbReference>
<evidence type="ECO:0000256" key="1">
    <source>
        <dbReference type="ARBA" id="ARBA00007623"/>
    </source>
</evidence>
<dbReference type="CDD" id="cd00044">
    <property type="entry name" value="CysPc"/>
    <property type="match status" value="1"/>
</dbReference>